<reference evidence="2" key="2">
    <citation type="submission" date="2021-01" db="EMBL/GenBank/DDBJ databases">
        <authorList>
            <person name="Schikora-Tamarit M.A."/>
        </authorList>
    </citation>
    <scope>NUCLEOTIDE SEQUENCE</scope>
    <source>
        <strain evidence="2">CBS2887</strain>
    </source>
</reference>
<reference evidence="2" key="1">
    <citation type="journal article" date="2021" name="Open Biol.">
        <title>Shared evolutionary footprints suggest mitochondrial oxidative damage underlies multiple complex I losses in fungi.</title>
        <authorList>
            <person name="Schikora-Tamarit M.A."/>
            <person name="Marcet-Houben M."/>
            <person name="Nosek J."/>
            <person name="Gabaldon T."/>
        </authorList>
    </citation>
    <scope>NUCLEOTIDE SEQUENCE</scope>
    <source>
        <strain evidence="2">CBS2887</strain>
    </source>
</reference>
<sequence>EQKSEAASEAIESITVKPDTEEATEAPVSEPQDEVMVDAPSEQPAAETAEKEAQVVTPEELIKQAQSASAESEP</sequence>
<dbReference type="Proteomes" id="UP000774326">
    <property type="component" value="Unassembled WGS sequence"/>
</dbReference>
<evidence type="ECO:0000256" key="1">
    <source>
        <dbReference type="SAM" id="MobiDB-lite"/>
    </source>
</evidence>
<keyword evidence="3" id="KW-1185">Reference proteome</keyword>
<accession>A0A9P8QAR8</accession>
<feature type="region of interest" description="Disordered" evidence="1">
    <location>
        <begin position="1"/>
        <end position="74"/>
    </location>
</feature>
<protein>
    <submittedName>
        <fullName evidence="2">Uncharacterized protein</fullName>
    </submittedName>
</protein>
<gene>
    <name evidence="2" type="ORF">WICPIJ_002897</name>
</gene>
<organism evidence="2 3">
    <name type="scientific">Wickerhamomyces pijperi</name>
    <name type="common">Yeast</name>
    <name type="synonym">Pichia pijperi</name>
    <dbReference type="NCBI Taxonomy" id="599730"/>
    <lineage>
        <taxon>Eukaryota</taxon>
        <taxon>Fungi</taxon>
        <taxon>Dikarya</taxon>
        <taxon>Ascomycota</taxon>
        <taxon>Saccharomycotina</taxon>
        <taxon>Saccharomycetes</taxon>
        <taxon>Phaffomycetales</taxon>
        <taxon>Wickerhamomycetaceae</taxon>
        <taxon>Wickerhamomyces</taxon>
    </lineage>
</organism>
<evidence type="ECO:0000313" key="2">
    <source>
        <dbReference type="EMBL" id="KAH3686127.1"/>
    </source>
</evidence>
<name>A0A9P8QAR8_WICPI</name>
<evidence type="ECO:0000313" key="3">
    <source>
        <dbReference type="Proteomes" id="UP000774326"/>
    </source>
</evidence>
<feature type="non-terminal residue" evidence="2">
    <location>
        <position position="1"/>
    </location>
</feature>
<feature type="non-terminal residue" evidence="2">
    <location>
        <position position="74"/>
    </location>
</feature>
<comment type="caution">
    <text evidence="2">The sequence shown here is derived from an EMBL/GenBank/DDBJ whole genome shotgun (WGS) entry which is preliminary data.</text>
</comment>
<feature type="compositionally biased region" description="Polar residues" evidence="1">
    <location>
        <begin position="64"/>
        <end position="74"/>
    </location>
</feature>
<proteinExistence type="predicted"/>
<dbReference type="EMBL" id="JAEUBG010001608">
    <property type="protein sequence ID" value="KAH3686127.1"/>
    <property type="molecule type" value="Genomic_DNA"/>
</dbReference>
<dbReference type="AlphaFoldDB" id="A0A9P8QAR8"/>